<evidence type="ECO:0000256" key="2">
    <source>
        <dbReference type="ARBA" id="ARBA00023445"/>
    </source>
</evidence>
<dbReference type="InterPro" id="IPR001509">
    <property type="entry name" value="Epimerase_deHydtase"/>
</dbReference>
<dbReference type="InterPro" id="IPR036291">
    <property type="entry name" value="NAD(P)-bd_dom_sf"/>
</dbReference>
<dbReference type="Proteomes" id="UP001521116">
    <property type="component" value="Unassembled WGS sequence"/>
</dbReference>
<gene>
    <name evidence="4" type="ORF">SLS56_011842</name>
</gene>
<organism evidence="4 5">
    <name type="scientific">Neofusicoccum ribis</name>
    <dbReference type="NCBI Taxonomy" id="45134"/>
    <lineage>
        <taxon>Eukaryota</taxon>
        <taxon>Fungi</taxon>
        <taxon>Dikarya</taxon>
        <taxon>Ascomycota</taxon>
        <taxon>Pezizomycotina</taxon>
        <taxon>Dothideomycetes</taxon>
        <taxon>Dothideomycetes incertae sedis</taxon>
        <taxon>Botryosphaeriales</taxon>
        <taxon>Botryosphaeriaceae</taxon>
        <taxon>Neofusicoccum</taxon>
    </lineage>
</organism>
<comment type="similarity">
    <text evidence="2">Belongs to the NAD(P)-dependent epimerase/dehydratase family. Dihydroflavonol-4-reductase subfamily.</text>
</comment>
<sequence length="350" mass="38451">MQNVNIAHGSNVLVTGVNGLIASNIAEEFLALGYNVLGTVRSTSRCAWLVPFFQARHTPQRGSFKLLEFPNLGDEHAFSAAYAENHIAAVCLTTSSMDFSQTEPEPFIGQAVETVRAPMRAALKHPHVKSFVVTGSAFSVYMARSDDPCTLTAETYNDDAVAAAYAETWTDAAWRGHAIFGAAFVAKDRAAREFVEKEKPGFRATVLLVDSVMGRVLNVEKQGLPTSVGFLVGIWEGGEKAMASRAFIKPQHHIDAEDCGKLHVAAAVRSDVVNERIFAFAEPFTWNRVLRIMKEKWPQRKFDDEDESEGECLAKVPNERGAELLRDMGGNGWTSLEESIVKTIETAKLV</sequence>
<keyword evidence="5" id="KW-1185">Reference proteome</keyword>
<comment type="caution">
    <text evidence="4">The sequence shown here is derived from an EMBL/GenBank/DDBJ whole genome shotgun (WGS) entry which is preliminary data.</text>
</comment>
<dbReference type="EMBL" id="JAJVDC020000317">
    <property type="protein sequence ID" value="KAL1615365.1"/>
    <property type="molecule type" value="Genomic_DNA"/>
</dbReference>
<proteinExistence type="inferred from homology"/>
<dbReference type="SUPFAM" id="SSF51735">
    <property type="entry name" value="NAD(P)-binding Rossmann-fold domains"/>
    <property type="match status" value="1"/>
</dbReference>
<evidence type="ECO:0000259" key="3">
    <source>
        <dbReference type="Pfam" id="PF01370"/>
    </source>
</evidence>
<evidence type="ECO:0000313" key="4">
    <source>
        <dbReference type="EMBL" id="KAL1615365.1"/>
    </source>
</evidence>
<protein>
    <recommendedName>
        <fullName evidence="3">NAD-dependent epimerase/dehydratase domain-containing protein</fullName>
    </recommendedName>
</protein>
<dbReference type="PANTHER" id="PTHR10366:SF562">
    <property type="entry name" value="ALDEHYDE REDUCTASE II (AFU_ORTHOLOGUE AFUA_1G11360)"/>
    <property type="match status" value="1"/>
</dbReference>
<reference evidence="4 5" key="1">
    <citation type="submission" date="2024-02" db="EMBL/GenBank/DDBJ databases">
        <title>De novo assembly and annotation of 12 fungi associated with fruit tree decline syndrome in Ontario, Canada.</title>
        <authorList>
            <person name="Sulman M."/>
            <person name="Ellouze W."/>
            <person name="Ilyukhin E."/>
        </authorList>
    </citation>
    <scope>NUCLEOTIDE SEQUENCE [LARGE SCALE GENOMIC DNA]</scope>
    <source>
        <strain evidence="4 5">M1-105</strain>
    </source>
</reference>
<dbReference type="Gene3D" id="3.40.50.720">
    <property type="entry name" value="NAD(P)-binding Rossmann-like Domain"/>
    <property type="match status" value="1"/>
</dbReference>
<dbReference type="InterPro" id="IPR050425">
    <property type="entry name" value="NAD(P)_dehydrat-like"/>
</dbReference>
<feature type="domain" description="NAD-dependent epimerase/dehydratase" evidence="3">
    <location>
        <begin position="12"/>
        <end position="154"/>
    </location>
</feature>
<dbReference type="Pfam" id="PF01370">
    <property type="entry name" value="Epimerase"/>
    <property type="match status" value="1"/>
</dbReference>
<accession>A0ABR3SAH5</accession>
<keyword evidence="1" id="KW-0560">Oxidoreductase</keyword>
<evidence type="ECO:0000256" key="1">
    <source>
        <dbReference type="ARBA" id="ARBA00023002"/>
    </source>
</evidence>
<dbReference type="PANTHER" id="PTHR10366">
    <property type="entry name" value="NAD DEPENDENT EPIMERASE/DEHYDRATASE"/>
    <property type="match status" value="1"/>
</dbReference>
<evidence type="ECO:0000313" key="5">
    <source>
        <dbReference type="Proteomes" id="UP001521116"/>
    </source>
</evidence>
<name>A0ABR3SAH5_9PEZI</name>